<reference evidence="3" key="3">
    <citation type="submission" date="2025-04" db="UniProtKB">
        <authorList>
            <consortium name="RefSeq"/>
        </authorList>
    </citation>
    <scope>IDENTIFICATION</scope>
    <source>
        <strain evidence="3">CBS 304.34</strain>
    </source>
</reference>
<dbReference type="OrthoDB" id="2099276at2759"/>
<name>A0A6A6YHN1_9PEZI</name>
<dbReference type="EMBL" id="MU003705">
    <property type="protein sequence ID" value="KAF2807407.1"/>
    <property type="molecule type" value="Genomic_DNA"/>
</dbReference>
<dbReference type="RefSeq" id="XP_033574371.1">
    <property type="nucleotide sequence ID" value="XM_033728903.1"/>
</dbReference>
<gene>
    <name evidence="1 3" type="ORF">BDZ99DRAFT_79698</name>
</gene>
<evidence type="ECO:0000313" key="2">
    <source>
        <dbReference type="Proteomes" id="UP000504636"/>
    </source>
</evidence>
<keyword evidence="2" id="KW-1185">Reference proteome</keyword>
<evidence type="ECO:0000313" key="3">
    <source>
        <dbReference type="RefSeq" id="XP_033574371.1"/>
    </source>
</evidence>
<reference evidence="3" key="2">
    <citation type="submission" date="2020-04" db="EMBL/GenBank/DDBJ databases">
        <authorList>
            <consortium name="NCBI Genome Project"/>
        </authorList>
    </citation>
    <scope>NUCLEOTIDE SEQUENCE</scope>
    <source>
        <strain evidence="3">CBS 304.34</strain>
    </source>
</reference>
<sequence>MPYGCRHGRLPISILYICRKFHDEATDILYGENTFALASHDPWTLQRFSQLSHRAFAAIRFLHVFAMNSRSAVSSTSAKRCEYFVRCEKMWQDVCMLLSMHCTPFQLDLGFECYVKDLHTAKIVLASLKQLPSVRNLRLKLGNRRTFPDSSKEAMSRLLKSTVEDLTRTPPTVQTDKRISDASFPFLKLPVELQMMVLSHTGLVFTNGVERFHHISTDVRGIRLAGRGMTDAMLNGCCWACNISMPYTSMPCCKCICNREDRVQYSSTCVCNRNAAALFTVNRHISALAVETFYGRNQFYIRDSAVKRIWETFTKIPQNHLRHIRSLLIDGYGVSEEEDHGQWLLLISNIQRQARHDLHIKMIFTGQFYGDIFGLPALCETLASREVSRVSVLVDAQLYVGSLETEINYSDPDCDDGESWNFSHWYQGRRHTDGGKSQTDLEIFDLKWGKWREARVESIYGPPKTIGWSP</sequence>
<reference evidence="1 3" key="1">
    <citation type="journal article" date="2020" name="Stud. Mycol.">
        <title>101 Dothideomycetes genomes: a test case for predicting lifestyles and emergence of pathogens.</title>
        <authorList>
            <person name="Haridas S."/>
            <person name="Albert R."/>
            <person name="Binder M."/>
            <person name="Bloem J."/>
            <person name="Labutti K."/>
            <person name="Salamov A."/>
            <person name="Andreopoulos B."/>
            <person name="Baker S."/>
            <person name="Barry K."/>
            <person name="Bills G."/>
            <person name="Bluhm B."/>
            <person name="Cannon C."/>
            <person name="Castanera R."/>
            <person name="Culley D."/>
            <person name="Daum C."/>
            <person name="Ezra D."/>
            <person name="Gonzalez J."/>
            <person name="Henrissat B."/>
            <person name="Kuo A."/>
            <person name="Liang C."/>
            <person name="Lipzen A."/>
            <person name="Lutzoni F."/>
            <person name="Magnuson J."/>
            <person name="Mondo S."/>
            <person name="Nolan M."/>
            <person name="Ohm R."/>
            <person name="Pangilinan J."/>
            <person name="Park H.-J."/>
            <person name="Ramirez L."/>
            <person name="Alfaro M."/>
            <person name="Sun H."/>
            <person name="Tritt A."/>
            <person name="Yoshinaga Y."/>
            <person name="Zwiers L.-H."/>
            <person name="Turgeon B."/>
            <person name="Goodwin S."/>
            <person name="Spatafora J."/>
            <person name="Crous P."/>
            <person name="Grigoriev I."/>
        </authorList>
    </citation>
    <scope>NUCLEOTIDE SEQUENCE</scope>
    <source>
        <strain evidence="1 3">CBS 304.34</strain>
    </source>
</reference>
<dbReference type="InterPro" id="IPR038883">
    <property type="entry name" value="AN11006-like"/>
</dbReference>
<dbReference type="PANTHER" id="PTHR42085:SF8">
    <property type="entry name" value="F-BOX DOMAIN-CONTAINING PROTEIN"/>
    <property type="match status" value="1"/>
</dbReference>
<dbReference type="AlphaFoldDB" id="A0A6A6YHN1"/>
<organism evidence="1">
    <name type="scientific">Mytilinidion resinicola</name>
    <dbReference type="NCBI Taxonomy" id="574789"/>
    <lineage>
        <taxon>Eukaryota</taxon>
        <taxon>Fungi</taxon>
        <taxon>Dikarya</taxon>
        <taxon>Ascomycota</taxon>
        <taxon>Pezizomycotina</taxon>
        <taxon>Dothideomycetes</taxon>
        <taxon>Pleosporomycetidae</taxon>
        <taxon>Mytilinidiales</taxon>
        <taxon>Mytilinidiaceae</taxon>
        <taxon>Mytilinidion</taxon>
    </lineage>
</organism>
<dbReference type="PANTHER" id="PTHR42085">
    <property type="entry name" value="F-BOX DOMAIN-CONTAINING PROTEIN"/>
    <property type="match status" value="1"/>
</dbReference>
<dbReference type="Proteomes" id="UP000504636">
    <property type="component" value="Unplaced"/>
</dbReference>
<dbReference type="GeneID" id="54469796"/>
<proteinExistence type="predicted"/>
<accession>A0A6A6YHN1</accession>
<evidence type="ECO:0000313" key="1">
    <source>
        <dbReference type="EMBL" id="KAF2807407.1"/>
    </source>
</evidence>
<protein>
    <submittedName>
        <fullName evidence="1 3">Uncharacterized protein</fullName>
    </submittedName>
</protein>